<dbReference type="Proteomes" id="UP001224661">
    <property type="component" value="Unassembled WGS sequence"/>
</dbReference>
<evidence type="ECO:0000313" key="1">
    <source>
        <dbReference type="EMBL" id="MDI3390012.1"/>
    </source>
</evidence>
<reference evidence="1 2" key="1">
    <citation type="submission" date="2023-05" db="EMBL/GenBank/DDBJ databases">
        <title>Draft genome sequence of Streptomyces sp. B-S-A8 isolated from a cave soil in Thailand.</title>
        <authorList>
            <person name="Chamroensaksri N."/>
            <person name="Muangham S."/>
        </authorList>
    </citation>
    <scope>NUCLEOTIDE SEQUENCE [LARGE SCALE GENOMIC DNA]</scope>
    <source>
        <strain evidence="1 2">B-S-A8</strain>
    </source>
</reference>
<dbReference type="RefSeq" id="WP_282516491.1">
    <property type="nucleotide sequence ID" value="NZ_JASCIR010000037.1"/>
</dbReference>
<dbReference type="EMBL" id="JASCIR010000037">
    <property type="protein sequence ID" value="MDI3390012.1"/>
    <property type="molecule type" value="Genomic_DNA"/>
</dbReference>
<protein>
    <submittedName>
        <fullName evidence="1">Uncharacterized protein</fullName>
    </submittedName>
</protein>
<proteinExistence type="predicted"/>
<name>A0ABT6RZZ9_9ACTN</name>
<organism evidence="1 2">
    <name type="scientific">Streptomyces solicavernae</name>
    <dbReference type="NCBI Taxonomy" id="3043614"/>
    <lineage>
        <taxon>Bacteria</taxon>
        <taxon>Bacillati</taxon>
        <taxon>Actinomycetota</taxon>
        <taxon>Actinomycetes</taxon>
        <taxon>Kitasatosporales</taxon>
        <taxon>Streptomycetaceae</taxon>
        <taxon>Streptomyces</taxon>
    </lineage>
</organism>
<feature type="non-terminal residue" evidence="1">
    <location>
        <position position="60"/>
    </location>
</feature>
<comment type="caution">
    <text evidence="1">The sequence shown here is derived from an EMBL/GenBank/DDBJ whole genome shotgun (WGS) entry which is preliminary data.</text>
</comment>
<sequence length="60" mass="6523">MRTRRQARALPGAGLARRTKPRTMATAAARAVVLVLGDLVLGVRVQVYFQQIADAADFAR</sequence>
<accession>A0ABT6RZZ9</accession>
<gene>
    <name evidence="1" type="ORF">QIS99_28035</name>
</gene>
<keyword evidence="2" id="KW-1185">Reference proteome</keyword>
<evidence type="ECO:0000313" key="2">
    <source>
        <dbReference type="Proteomes" id="UP001224661"/>
    </source>
</evidence>